<dbReference type="EC" id="2.7.1.2" evidence="3"/>
<organism evidence="5 6">
    <name type="scientific">Inmirania thermothiophila</name>
    <dbReference type="NCBI Taxonomy" id="1750597"/>
    <lineage>
        <taxon>Bacteria</taxon>
        <taxon>Pseudomonadati</taxon>
        <taxon>Pseudomonadota</taxon>
        <taxon>Gammaproteobacteria</taxon>
        <taxon>Chromatiales</taxon>
        <taxon>Ectothiorhodospiraceae</taxon>
        <taxon>Inmirania</taxon>
    </lineage>
</organism>
<dbReference type="Gene3D" id="3.40.367.20">
    <property type="match status" value="1"/>
</dbReference>
<keyword evidence="3" id="KW-0547">Nucleotide-binding</keyword>
<comment type="catalytic activity">
    <reaction evidence="3">
        <text>D-glucose + ATP = D-glucose 6-phosphate + ADP + H(+)</text>
        <dbReference type="Rhea" id="RHEA:17825"/>
        <dbReference type="ChEBI" id="CHEBI:4167"/>
        <dbReference type="ChEBI" id="CHEBI:15378"/>
        <dbReference type="ChEBI" id="CHEBI:30616"/>
        <dbReference type="ChEBI" id="CHEBI:61548"/>
        <dbReference type="ChEBI" id="CHEBI:456216"/>
        <dbReference type="EC" id="2.7.1.2"/>
    </reaction>
</comment>
<dbReference type="HAMAP" id="MF_00524">
    <property type="entry name" value="Glucokinase"/>
    <property type="match status" value="1"/>
</dbReference>
<comment type="caution">
    <text evidence="3">Lacks conserved residue(s) required for the propagation of feature annotation.</text>
</comment>
<protein>
    <recommendedName>
        <fullName evidence="3">Glucokinase</fullName>
        <ecNumber evidence="3">2.7.1.2</ecNumber>
    </recommendedName>
    <alternativeName>
        <fullName evidence="3">Glucose kinase</fullName>
    </alternativeName>
</protein>
<evidence type="ECO:0000313" key="5">
    <source>
        <dbReference type="EMBL" id="ROR34662.1"/>
    </source>
</evidence>
<reference evidence="5 6" key="1">
    <citation type="submission" date="2018-11" db="EMBL/GenBank/DDBJ databases">
        <title>Genomic Encyclopedia of Type Strains, Phase IV (KMG-IV): sequencing the most valuable type-strain genomes for metagenomic binning, comparative biology and taxonomic classification.</title>
        <authorList>
            <person name="Goeker M."/>
        </authorList>
    </citation>
    <scope>NUCLEOTIDE SEQUENCE [LARGE SCALE GENOMIC DNA]</scope>
    <source>
        <strain evidence="5 6">DSM 100275</strain>
    </source>
</reference>
<name>A0A3N1YAK4_9GAMM</name>
<keyword evidence="2 3" id="KW-0418">Kinase</keyword>
<evidence type="ECO:0000256" key="4">
    <source>
        <dbReference type="RuleBase" id="RU004046"/>
    </source>
</evidence>
<proteinExistence type="inferred from homology"/>
<gene>
    <name evidence="3" type="primary">glk</name>
    <name evidence="5" type="ORF">EDC57_0563</name>
</gene>
<dbReference type="GO" id="GO:0006096">
    <property type="term" value="P:glycolytic process"/>
    <property type="evidence" value="ECO:0007669"/>
    <property type="project" value="UniProtKB-UniRule"/>
</dbReference>
<dbReference type="EMBL" id="RJVI01000001">
    <property type="protein sequence ID" value="ROR34662.1"/>
    <property type="molecule type" value="Genomic_DNA"/>
</dbReference>
<evidence type="ECO:0000256" key="2">
    <source>
        <dbReference type="ARBA" id="ARBA00022777"/>
    </source>
</evidence>
<dbReference type="Pfam" id="PF02685">
    <property type="entry name" value="Glucokinase"/>
    <property type="match status" value="1"/>
</dbReference>
<sequence length="327" mass="33040">MKVLAGDLGGTKLLLALAEVADGRVVLGPVHRYASAELSGLTEAVRRFLAEAGGEAAAACIGVAGPVEATPAGGRARLTNLPWEVDAAELAAAAGVPRARLVNDFAAIARALPALDAETEVVTLQRGRPDPAAPRAALGAGTGLGAALLLPAGDGWRVHATEAGHMDFAPADALETALLEALRAEFGRVSLERVLSGPGLARIHAFLARRRGDQGAALAPPEVVARARAGEPAAAAALGRFVRIYGAQAGNLALAWLPAGGLYLAGGIAPAILDALRQGPFLEAFLAKGRMTPVVARIPVHVVIHPAPGLVGAALCAAEAGAREETP</sequence>
<dbReference type="SUPFAM" id="SSF53067">
    <property type="entry name" value="Actin-like ATPase domain"/>
    <property type="match status" value="1"/>
</dbReference>
<dbReference type="GO" id="GO:0005524">
    <property type="term" value="F:ATP binding"/>
    <property type="evidence" value="ECO:0007669"/>
    <property type="project" value="UniProtKB-UniRule"/>
</dbReference>
<evidence type="ECO:0000313" key="6">
    <source>
        <dbReference type="Proteomes" id="UP000276634"/>
    </source>
</evidence>
<dbReference type="InterPro" id="IPR043129">
    <property type="entry name" value="ATPase_NBD"/>
</dbReference>
<dbReference type="RefSeq" id="WP_123400022.1">
    <property type="nucleotide sequence ID" value="NZ_RJVI01000001.1"/>
</dbReference>
<dbReference type="Gene3D" id="3.30.420.40">
    <property type="match status" value="1"/>
</dbReference>
<keyword evidence="3" id="KW-0963">Cytoplasm</keyword>
<keyword evidence="3" id="KW-0324">Glycolysis</keyword>
<evidence type="ECO:0000256" key="3">
    <source>
        <dbReference type="HAMAP-Rule" id="MF_00524"/>
    </source>
</evidence>
<accession>A0A3N1YAK4</accession>
<keyword evidence="3" id="KW-0067">ATP-binding</keyword>
<dbReference type="GO" id="GO:0005536">
    <property type="term" value="F:D-glucose binding"/>
    <property type="evidence" value="ECO:0007669"/>
    <property type="project" value="InterPro"/>
</dbReference>
<comment type="similarity">
    <text evidence="3 4">Belongs to the bacterial glucokinase family.</text>
</comment>
<dbReference type="Proteomes" id="UP000276634">
    <property type="component" value="Unassembled WGS sequence"/>
</dbReference>
<dbReference type="InterPro" id="IPR003836">
    <property type="entry name" value="Glucokinase"/>
</dbReference>
<comment type="caution">
    <text evidence="5">The sequence shown here is derived from an EMBL/GenBank/DDBJ whole genome shotgun (WGS) entry which is preliminary data.</text>
</comment>
<dbReference type="OrthoDB" id="9800595at2"/>
<dbReference type="PANTHER" id="PTHR47363:SF1">
    <property type="entry name" value="GLUCOKINASE"/>
    <property type="match status" value="1"/>
</dbReference>
<keyword evidence="1 3" id="KW-0808">Transferase</keyword>
<dbReference type="PANTHER" id="PTHR47363">
    <property type="entry name" value="GLUCOKINASE"/>
    <property type="match status" value="1"/>
</dbReference>
<dbReference type="CDD" id="cd24008">
    <property type="entry name" value="ASKHA_NBD_GLK"/>
    <property type="match status" value="1"/>
</dbReference>
<dbReference type="NCBIfam" id="TIGR00749">
    <property type="entry name" value="glk"/>
    <property type="match status" value="1"/>
</dbReference>
<evidence type="ECO:0000256" key="1">
    <source>
        <dbReference type="ARBA" id="ARBA00022679"/>
    </source>
</evidence>
<dbReference type="GO" id="GO:0004340">
    <property type="term" value="F:glucokinase activity"/>
    <property type="evidence" value="ECO:0007669"/>
    <property type="project" value="UniProtKB-UniRule"/>
</dbReference>
<dbReference type="GO" id="GO:0005737">
    <property type="term" value="C:cytoplasm"/>
    <property type="evidence" value="ECO:0007669"/>
    <property type="project" value="UniProtKB-SubCell"/>
</dbReference>
<dbReference type="AlphaFoldDB" id="A0A3N1YAK4"/>
<comment type="subcellular location">
    <subcellularLocation>
        <location evidence="3">Cytoplasm</location>
    </subcellularLocation>
</comment>
<keyword evidence="6" id="KW-1185">Reference proteome</keyword>